<feature type="compositionally biased region" description="Basic and acidic residues" evidence="10">
    <location>
        <begin position="448"/>
        <end position="458"/>
    </location>
</feature>
<reference evidence="13 14" key="1">
    <citation type="submission" date="2019-07" db="EMBL/GenBank/DDBJ databases">
        <title>WGS assembly of Gossypium tomentosum.</title>
        <authorList>
            <person name="Chen Z.J."/>
            <person name="Sreedasyam A."/>
            <person name="Ando A."/>
            <person name="Song Q."/>
            <person name="De L."/>
            <person name="Hulse-Kemp A."/>
            <person name="Ding M."/>
            <person name="Ye W."/>
            <person name="Kirkbride R."/>
            <person name="Jenkins J."/>
            <person name="Plott C."/>
            <person name="Lovell J."/>
            <person name="Lin Y.-M."/>
            <person name="Vaughn R."/>
            <person name="Liu B."/>
            <person name="Li W."/>
            <person name="Simpson S."/>
            <person name="Scheffler B."/>
            <person name="Saski C."/>
            <person name="Grover C."/>
            <person name="Hu G."/>
            <person name="Conover J."/>
            <person name="Carlson J."/>
            <person name="Shu S."/>
            <person name="Boston L."/>
            <person name="Williams M."/>
            <person name="Peterson D."/>
            <person name="Mcgee K."/>
            <person name="Jones D."/>
            <person name="Wendel J."/>
            <person name="Stelly D."/>
            <person name="Grimwood J."/>
            <person name="Schmutz J."/>
        </authorList>
    </citation>
    <scope>NUCLEOTIDE SEQUENCE [LARGE SCALE GENOMIC DNA]</scope>
    <source>
        <strain evidence="13">7179.01</strain>
    </source>
</reference>
<feature type="compositionally biased region" description="Basic residues" evidence="10">
    <location>
        <begin position="767"/>
        <end position="779"/>
    </location>
</feature>
<dbReference type="Proteomes" id="UP000322667">
    <property type="component" value="Chromosome A11"/>
</dbReference>
<organism evidence="13 14">
    <name type="scientific">Gossypium tomentosum</name>
    <name type="common">Hawaiian cotton</name>
    <name type="synonym">Gossypium sandvicense</name>
    <dbReference type="NCBI Taxonomy" id="34277"/>
    <lineage>
        <taxon>Eukaryota</taxon>
        <taxon>Viridiplantae</taxon>
        <taxon>Streptophyta</taxon>
        <taxon>Embryophyta</taxon>
        <taxon>Tracheophyta</taxon>
        <taxon>Spermatophyta</taxon>
        <taxon>Magnoliopsida</taxon>
        <taxon>eudicotyledons</taxon>
        <taxon>Gunneridae</taxon>
        <taxon>Pentapetalae</taxon>
        <taxon>rosids</taxon>
        <taxon>malvids</taxon>
        <taxon>Malvales</taxon>
        <taxon>Malvaceae</taxon>
        <taxon>Malvoideae</taxon>
        <taxon>Gossypium</taxon>
    </lineage>
</organism>
<gene>
    <name evidence="13" type="ORF">ES332_A11G392100v1</name>
</gene>
<evidence type="ECO:0000259" key="12">
    <source>
        <dbReference type="PROSITE" id="PS51017"/>
    </source>
</evidence>
<dbReference type="InterPro" id="IPR001789">
    <property type="entry name" value="Sig_transdc_resp-reg_receiver"/>
</dbReference>
<evidence type="ECO:0000256" key="6">
    <source>
        <dbReference type="ARBA" id="ARBA00023163"/>
    </source>
</evidence>
<protein>
    <recommendedName>
        <fullName evidence="15">Response regulatory domain-containing protein</fullName>
    </recommendedName>
</protein>
<dbReference type="InterPro" id="IPR010402">
    <property type="entry name" value="CCT_domain"/>
</dbReference>
<evidence type="ECO:0000256" key="10">
    <source>
        <dbReference type="SAM" id="MobiDB-lite"/>
    </source>
</evidence>
<dbReference type="GO" id="GO:0005634">
    <property type="term" value="C:nucleus"/>
    <property type="evidence" value="ECO:0007669"/>
    <property type="project" value="UniProtKB-SubCell"/>
</dbReference>
<dbReference type="SMART" id="SM00448">
    <property type="entry name" value="REC"/>
    <property type="match status" value="1"/>
</dbReference>
<dbReference type="Gene3D" id="3.40.50.2300">
    <property type="match status" value="1"/>
</dbReference>
<keyword evidence="3" id="KW-0902">Two-component regulatory system</keyword>
<dbReference type="Pfam" id="PF00072">
    <property type="entry name" value="Response_reg"/>
    <property type="match status" value="1"/>
</dbReference>
<comment type="subcellular location">
    <subcellularLocation>
        <location evidence="1 9">Nucleus</location>
    </subcellularLocation>
</comment>
<dbReference type="AlphaFoldDB" id="A0A5D2NLS2"/>
<dbReference type="Pfam" id="PF06203">
    <property type="entry name" value="CCT"/>
    <property type="match status" value="1"/>
</dbReference>
<keyword evidence="5" id="KW-0090">Biological rhythms</keyword>
<keyword evidence="6" id="KW-0804">Transcription</keyword>
<dbReference type="GO" id="GO:0045892">
    <property type="term" value="P:negative regulation of DNA-templated transcription"/>
    <property type="evidence" value="ECO:0007669"/>
    <property type="project" value="UniProtKB-ARBA"/>
</dbReference>
<evidence type="ECO:0000259" key="11">
    <source>
        <dbReference type="PROSITE" id="PS50110"/>
    </source>
</evidence>
<sequence>MMEMRNTNGVVAEELGTLEGDDLKVEIAQNVKDCHTGVVRTPAVLQIQQQQPQSASGCWERFLHQASIKVLLVENDDSTRHVVAALLRNCRYEVIEAASGLQAWKILEDLTNHIDLVLTEVFMPCFSGIFLLSKIMSHKTHKNVPVIMMSSHDSIGIVFKCLSKGAVDFLVKPIRKNELKNLWQHVWRRCHSSSGSGSGSESGTRTQKSEKSESVENSDNSGSNDEEDNENIGLNVGDGSDDGEWHSVSSSEALRAYKLICNLISEFVTFAFDYDILHRKHIIFSSSWTKQAAEIESPRPVSPQDRVAECPDSTCAQVIHSNAEASGNKGVPKTAARGCQELDEQLDNVAMGKGLDIRMAGSVDLQREHPVEVPIKIIGAKQINLLEMSFNKLNEPIDKRQLDLNTKSLSGELNSEAAHQTGITSKTNDLKKESTEYEASNRISKISDGNDKTTDDSKEVLPSAELGFKRLRGAEDTEAMLRDERNVLRRLNSSAFSRYNTASNANKVSVVNTGSSFARDSKLELTRKGSVCDVQSPLVNDLPNQCSNVGSNNIDMASTTDNAFAKPAVLKNKSASSSAFRSGHPSSAFQPMKNDLLNAARKPILDKADGITTKAGLKQPRLTHQELDMQDCPQHQQATDHDTLSLKKMAADAPHCGSSNVLGGPVPVEGNAGNYSVNGSNSGSNHSSNGPHGSSTIADTVGTNIESDNGIAGKSGSGGSGDASGAGSGSGSGSKVDQSKSARREAALTKFRQKRKDRCFRKEVRYQSRKRLAQQRPRIRGQFVRQTVNTNDPLSEANSSDK</sequence>
<feature type="compositionally biased region" description="Polar residues" evidence="10">
    <location>
        <begin position="413"/>
        <end position="427"/>
    </location>
</feature>
<dbReference type="GO" id="GO:0009736">
    <property type="term" value="P:cytokinin-activated signaling pathway"/>
    <property type="evidence" value="ECO:0007669"/>
    <property type="project" value="InterPro"/>
</dbReference>
<dbReference type="EMBL" id="CM017620">
    <property type="protein sequence ID" value="TYI04115.1"/>
    <property type="molecule type" value="Genomic_DNA"/>
</dbReference>
<evidence type="ECO:0000313" key="14">
    <source>
        <dbReference type="Proteomes" id="UP000322667"/>
    </source>
</evidence>
<proteinExistence type="inferred from homology"/>
<feature type="region of interest" description="Disordered" evidence="10">
    <location>
        <begin position="191"/>
        <end position="245"/>
    </location>
</feature>
<keyword evidence="7 9" id="KW-0539">Nucleus</keyword>
<feature type="domain" description="CCT" evidence="12">
    <location>
        <begin position="744"/>
        <end position="786"/>
    </location>
</feature>
<dbReference type="GO" id="GO:0000160">
    <property type="term" value="P:phosphorelay signal transduction system"/>
    <property type="evidence" value="ECO:0007669"/>
    <property type="project" value="UniProtKB-KW"/>
</dbReference>
<dbReference type="PROSITE" id="PS50110">
    <property type="entry name" value="RESPONSE_REGULATORY"/>
    <property type="match status" value="1"/>
</dbReference>
<evidence type="ECO:0000256" key="9">
    <source>
        <dbReference type="PROSITE-ProRule" id="PRU00357"/>
    </source>
</evidence>
<feature type="region of interest" description="Disordered" evidence="10">
    <location>
        <begin position="658"/>
        <end position="802"/>
    </location>
</feature>
<feature type="compositionally biased region" description="Basic and acidic residues" evidence="10">
    <location>
        <begin position="737"/>
        <end position="747"/>
    </location>
</feature>
<dbReference type="GO" id="GO:0010017">
    <property type="term" value="P:red or far-red light signaling pathway"/>
    <property type="evidence" value="ECO:0007669"/>
    <property type="project" value="UniProtKB-ARBA"/>
</dbReference>
<feature type="domain" description="Response regulatory" evidence="11">
    <location>
        <begin position="69"/>
        <end position="187"/>
    </location>
</feature>
<feature type="compositionally biased region" description="Polar residues" evidence="10">
    <location>
        <begin position="784"/>
        <end position="802"/>
    </location>
</feature>
<feature type="compositionally biased region" description="Polar residues" evidence="10">
    <location>
        <begin position="696"/>
        <end position="707"/>
    </location>
</feature>
<evidence type="ECO:0008006" key="15">
    <source>
        <dbReference type="Google" id="ProtNLM"/>
    </source>
</evidence>
<dbReference type="SUPFAM" id="SSF52172">
    <property type="entry name" value="CheY-like"/>
    <property type="match status" value="1"/>
</dbReference>
<name>A0A5D2NLS2_GOSTO</name>
<keyword evidence="14" id="KW-1185">Reference proteome</keyword>
<evidence type="ECO:0000256" key="4">
    <source>
        <dbReference type="ARBA" id="ARBA00023015"/>
    </source>
</evidence>
<feature type="region of interest" description="Disordered" evidence="10">
    <location>
        <begin position="413"/>
        <end position="458"/>
    </location>
</feature>
<dbReference type="PROSITE" id="PS51017">
    <property type="entry name" value="CCT"/>
    <property type="match status" value="1"/>
</dbReference>
<accession>A0A5D2NLS2</accession>
<dbReference type="PANTHER" id="PTHR43874:SF125">
    <property type="entry name" value="TWO-COMPONENT RESPONSE REGULATOR-LIKE APRR7"/>
    <property type="match status" value="1"/>
</dbReference>
<comment type="similarity">
    <text evidence="2">Belongs to the ARR-like family.</text>
</comment>
<dbReference type="PANTHER" id="PTHR43874">
    <property type="entry name" value="TWO-COMPONENT RESPONSE REGULATOR"/>
    <property type="match status" value="1"/>
</dbReference>
<dbReference type="GO" id="GO:0007623">
    <property type="term" value="P:circadian rhythm"/>
    <property type="evidence" value="ECO:0007669"/>
    <property type="project" value="UniProtKB-ARBA"/>
</dbReference>
<feature type="compositionally biased region" description="Low complexity" evidence="10">
    <location>
        <begin position="192"/>
        <end position="203"/>
    </location>
</feature>
<feature type="compositionally biased region" description="Gly residues" evidence="10">
    <location>
        <begin position="713"/>
        <end position="732"/>
    </location>
</feature>
<evidence type="ECO:0000256" key="7">
    <source>
        <dbReference type="ARBA" id="ARBA00023242"/>
    </source>
</evidence>
<feature type="compositionally biased region" description="Low complexity" evidence="10">
    <location>
        <begin position="670"/>
        <end position="695"/>
    </location>
</feature>
<dbReference type="FunFam" id="3.40.50.2300:FF:000214">
    <property type="entry name" value="Two-component response regulator-like PRR37"/>
    <property type="match status" value="1"/>
</dbReference>
<comment type="caution">
    <text evidence="8">Lacks conserved residue(s) required for the propagation of feature annotation.</text>
</comment>
<evidence type="ECO:0000256" key="1">
    <source>
        <dbReference type="ARBA" id="ARBA00004123"/>
    </source>
</evidence>
<evidence type="ECO:0000256" key="5">
    <source>
        <dbReference type="ARBA" id="ARBA00023108"/>
    </source>
</evidence>
<keyword evidence="4" id="KW-0805">Transcription regulation</keyword>
<dbReference type="InterPro" id="IPR045279">
    <property type="entry name" value="ARR-like"/>
</dbReference>
<evidence type="ECO:0000313" key="13">
    <source>
        <dbReference type="EMBL" id="TYI04115.1"/>
    </source>
</evidence>
<evidence type="ECO:0000256" key="3">
    <source>
        <dbReference type="ARBA" id="ARBA00023012"/>
    </source>
</evidence>
<dbReference type="InterPro" id="IPR011006">
    <property type="entry name" value="CheY-like_superfamily"/>
</dbReference>
<evidence type="ECO:0000256" key="8">
    <source>
        <dbReference type="PROSITE-ProRule" id="PRU00169"/>
    </source>
</evidence>
<evidence type="ECO:0000256" key="2">
    <source>
        <dbReference type="ARBA" id="ARBA00010330"/>
    </source>
</evidence>